<accession>A0A7C6E9G6</accession>
<dbReference type="GO" id="GO:0003677">
    <property type="term" value="F:DNA binding"/>
    <property type="evidence" value="ECO:0007669"/>
    <property type="project" value="InterPro"/>
</dbReference>
<feature type="domain" description="HTH cro/C1-type" evidence="1">
    <location>
        <begin position="59"/>
        <end position="101"/>
    </location>
</feature>
<comment type="caution">
    <text evidence="2">The sequence shown here is derived from an EMBL/GenBank/DDBJ whole genome shotgun (WGS) entry which is preliminary data.</text>
</comment>
<proteinExistence type="predicted"/>
<reference evidence="2" key="1">
    <citation type="journal article" date="2020" name="mSystems">
        <title>Genome- and Community-Level Interaction Insights into Carbon Utilization and Element Cycling Functions of Hydrothermarchaeota in Hydrothermal Sediment.</title>
        <authorList>
            <person name="Zhou Z."/>
            <person name="Liu Y."/>
            <person name="Xu W."/>
            <person name="Pan J."/>
            <person name="Luo Z.H."/>
            <person name="Li M."/>
        </authorList>
    </citation>
    <scope>NUCLEOTIDE SEQUENCE [LARGE SCALE GENOMIC DNA]</scope>
    <source>
        <strain evidence="2">SpSt-876</strain>
    </source>
</reference>
<evidence type="ECO:0000259" key="1">
    <source>
        <dbReference type="PROSITE" id="PS50943"/>
    </source>
</evidence>
<dbReference type="Pfam" id="PF13443">
    <property type="entry name" value="HTH_26"/>
    <property type="match status" value="1"/>
</dbReference>
<dbReference type="SUPFAM" id="SSF47413">
    <property type="entry name" value="lambda repressor-like DNA-binding domains"/>
    <property type="match status" value="1"/>
</dbReference>
<dbReference type="PROSITE" id="PS50943">
    <property type="entry name" value="HTH_CROC1"/>
    <property type="match status" value="1"/>
</dbReference>
<protein>
    <recommendedName>
        <fullName evidence="1">HTH cro/C1-type domain-containing protein</fullName>
    </recommendedName>
</protein>
<dbReference type="Gene3D" id="1.10.260.40">
    <property type="entry name" value="lambda repressor-like DNA-binding domains"/>
    <property type="match status" value="1"/>
</dbReference>
<name>A0A7C6E9G6_UNCW3</name>
<dbReference type="InterPro" id="IPR010982">
    <property type="entry name" value="Lambda_DNA-bd_dom_sf"/>
</dbReference>
<dbReference type="CDD" id="cd00093">
    <property type="entry name" value="HTH_XRE"/>
    <property type="match status" value="1"/>
</dbReference>
<gene>
    <name evidence="2" type="ORF">ENW73_00615</name>
</gene>
<dbReference type="EMBL" id="DTLI01000016">
    <property type="protein sequence ID" value="HHS51357.1"/>
    <property type="molecule type" value="Genomic_DNA"/>
</dbReference>
<evidence type="ECO:0000313" key="2">
    <source>
        <dbReference type="EMBL" id="HHS51357.1"/>
    </source>
</evidence>
<organism evidence="2">
    <name type="scientific">candidate division WOR-3 bacterium</name>
    <dbReference type="NCBI Taxonomy" id="2052148"/>
    <lineage>
        <taxon>Bacteria</taxon>
        <taxon>Bacteria division WOR-3</taxon>
    </lineage>
</organism>
<dbReference type="InterPro" id="IPR001387">
    <property type="entry name" value="Cro/C1-type_HTH"/>
</dbReference>
<dbReference type="AlphaFoldDB" id="A0A7C6E9G6"/>
<sequence length="105" mass="12303">MKTIANNHTSVFGKENSFVTTIKNQHNIILSPEYLSSLKLLPFSQRFKIIMFHRGFRQQKDLARAIGISQYYLSLIIQGRRSGNRFRTKICEVLQVSEKDLWNEN</sequence>